<proteinExistence type="predicted"/>
<evidence type="ECO:0000256" key="1">
    <source>
        <dbReference type="SAM" id="MobiDB-lite"/>
    </source>
</evidence>
<dbReference type="PANTHER" id="PTHR33608">
    <property type="entry name" value="BLL2464 PROTEIN"/>
    <property type="match status" value="1"/>
</dbReference>
<name>A0A3N6LR10_NATCH</name>
<protein>
    <submittedName>
        <fullName evidence="2">DUF58 domain-containing protein</fullName>
    </submittedName>
</protein>
<evidence type="ECO:0000313" key="2">
    <source>
        <dbReference type="EMBL" id="RQG92118.1"/>
    </source>
</evidence>
<dbReference type="OrthoDB" id="31512at2157"/>
<gene>
    <name evidence="2" type="ORF">EA473_17850</name>
</gene>
<feature type="region of interest" description="Disordered" evidence="1">
    <location>
        <begin position="455"/>
        <end position="520"/>
    </location>
</feature>
<dbReference type="EMBL" id="REGA01000018">
    <property type="protein sequence ID" value="RQG92118.1"/>
    <property type="molecule type" value="Genomic_DNA"/>
</dbReference>
<reference evidence="2 3" key="1">
    <citation type="submission" date="2018-10" db="EMBL/GenBank/DDBJ databases">
        <title>Natrarchaeobius chitinivorans gen. nov., sp. nov., and Natrarchaeobius haloalkaliphilus sp. nov., alkaliphilic, chitin-utilizing haloarchaea from hypersaline alkaline lakes.</title>
        <authorList>
            <person name="Sorokin D.Y."/>
            <person name="Elcheninov A.G."/>
            <person name="Kostrikina N.A."/>
            <person name="Bale N.J."/>
            <person name="Sinninghe Damste J.S."/>
            <person name="Khijniak T.V."/>
            <person name="Kublanov I.V."/>
            <person name="Toshchakov S.V."/>
        </authorList>
    </citation>
    <scope>NUCLEOTIDE SEQUENCE [LARGE SCALE GENOMIC DNA]</scope>
    <source>
        <strain evidence="2 3">AArcht4T</strain>
    </source>
</reference>
<feature type="region of interest" description="Disordered" evidence="1">
    <location>
        <begin position="312"/>
        <end position="351"/>
    </location>
</feature>
<feature type="compositionally biased region" description="Basic and acidic residues" evidence="1">
    <location>
        <begin position="489"/>
        <end position="514"/>
    </location>
</feature>
<keyword evidence="3" id="KW-1185">Reference proteome</keyword>
<organism evidence="2 3">
    <name type="scientific">Natrarchaeobius chitinivorans</name>
    <dbReference type="NCBI Taxonomy" id="1679083"/>
    <lineage>
        <taxon>Archaea</taxon>
        <taxon>Methanobacteriati</taxon>
        <taxon>Methanobacteriota</taxon>
        <taxon>Stenosarchaea group</taxon>
        <taxon>Halobacteria</taxon>
        <taxon>Halobacteriales</taxon>
        <taxon>Natrialbaceae</taxon>
        <taxon>Natrarchaeobius</taxon>
    </lineage>
</organism>
<comment type="caution">
    <text evidence="2">The sequence shown here is derived from an EMBL/GenBank/DDBJ whole genome shotgun (WGS) entry which is preliminary data.</text>
</comment>
<dbReference type="PANTHER" id="PTHR33608:SF6">
    <property type="entry name" value="BLL2464 PROTEIN"/>
    <property type="match status" value="1"/>
</dbReference>
<dbReference type="AlphaFoldDB" id="A0A3N6LR10"/>
<accession>A0A3N6LR10</accession>
<dbReference type="RefSeq" id="WP_124196940.1">
    <property type="nucleotide sequence ID" value="NZ_REGA01000018.1"/>
</dbReference>
<dbReference type="Proteomes" id="UP000282323">
    <property type="component" value="Unassembled WGS sequence"/>
</dbReference>
<sequence>MTTRQRRWRGAVAAGIALAAVGIATGNGVLLLGAVVPLVYVAYGAVSHVAVPADLTARRTVSPSPAPPGRTVTVSLEVVNDSDRTLPDVRVADAVPAELGVVEGSPRGAATLEPGDRLTVEYAMIARRGEYAFDPPQVRVRGLGAASVATTRPDTDGDRTLACRLDADAPPLERLGTERIGQLTTDRPGEGLTFHSTREYRPDDPAERIDWRHYAKRGTLATVNYERRVAATVVLVLDAREPNRVVAGPGRPTAVELSAYAATRSLSDLLGHGHDVGVAVVGLDGPGPAGLHWLEPGTGAEQRTRGLSTFRAATADDGSEGESGGSPGRESIRTSNWSRSDRSAEAGPPDVDEQIRKLIELAPSGAQLALFSPALDDGPVRAVETWRGAGLPVSLLSPDVIPANTTSGQYAQTRRRTRLARCQAVGARTVDWRRGTPLALVVEYAFSADARLSSARLSSGRGSGAGRTAERNGDSVDEGTAADSASGGDRTRTAESERMANREAETTTRAEERASTGGEE</sequence>
<evidence type="ECO:0000313" key="3">
    <source>
        <dbReference type="Proteomes" id="UP000282323"/>
    </source>
</evidence>